<dbReference type="PANTHER" id="PTHR30154:SF17">
    <property type="entry name" value="DNA-BINDING TRANSCRIPTIONAL ACTIVATOR DECR"/>
    <property type="match status" value="1"/>
</dbReference>
<dbReference type="InterPro" id="IPR019888">
    <property type="entry name" value="Tscrpt_reg_AsnC-like"/>
</dbReference>
<dbReference type="SUPFAM" id="SSF54909">
    <property type="entry name" value="Dimeric alpha+beta barrel"/>
    <property type="match status" value="1"/>
</dbReference>
<gene>
    <name evidence="5" type="ORF">AABB29_00055</name>
</gene>
<organism evidence="5 6">
    <name type="scientific">Yoonia phaeophyticola</name>
    <dbReference type="NCBI Taxonomy" id="3137369"/>
    <lineage>
        <taxon>Bacteria</taxon>
        <taxon>Pseudomonadati</taxon>
        <taxon>Pseudomonadota</taxon>
        <taxon>Alphaproteobacteria</taxon>
        <taxon>Rhodobacterales</taxon>
        <taxon>Paracoccaceae</taxon>
        <taxon>Yoonia</taxon>
    </lineage>
</organism>
<dbReference type="RefSeq" id="WP_341367202.1">
    <property type="nucleotide sequence ID" value="NZ_CP150951.2"/>
</dbReference>
<name>A0ABZ2V7A7_9RHOB</name>
<dbReference type="EMBL" id="CP150951">
    <property type="protein sequence ID" value="WZC49091.1"/>
    <property type="molecule type" value="Genomic_DNA"/>
</dbReference>
<dbReference type="Gene3D" id="3.30.70.920">
    <property type="match status" value="1"/>
</dbReference>
<dbReference type="InterPro" id="IPR000485">
    <property type="entry name" value="AsnC-type_HTH_dom"/>
</dbReference>
<keyword evidence="1" id="KW-0805">Transcription regulation</keyword>
<sequence length="153" mass="16668">MLEFSDQERALLRVLQGDAGLSLAELAEAAGMASSTVWRKVQEFEKLGLIRGRVALLDPAKADARLCVFATVRLSDHAEEAIAGFSAVIAAHPEIMEAHAISGSADYILKIRCADVESYERFMTQSLLRSPLVKSVVSSFSLKELKYTTALPL</sequence>
<proteinExistence type="predicted"/>
<evidence type="ECO:0000256" key="3">
    <source>
        <dbReference type="ARBA" id="ARBA00023163"/>
    </source>
</evidence>
<keyword evidence="6" id="KW-1185">Reference proteome</keyword>
<dbReference type="InterPro" id="IPR036388">
    <property type="entry name" value="WH-like_DNA-bd_sf"/>
</dbReference>
<dbReference type="Proteomes" id="UP001440612">
    <property type="component" value="Chromosome"/>
</dbReference>
<reference evidence="6" key="1">
    <citation type="submission" date="2024-04" db="EMBL/GenBank/DDBJ databases">
        <title>Phylogenomic analyses of a clade within the roseobacter group suggest taxonomic reassignments of species of the genera Aestuariivita, Citreicella, Loktanella, Nautella, Pelagibaca, Ruegeria, Thalassobius, Thiobacimonas and Tropicibacter, and the proposal o.</title>
        <authorList>
            <person name="Jeon C.O."/>
        </authorList>
    </citation>
    <scope>NUCLEOTIDE SEQUENCE [LARGE SCALE GENOMIC DNA]</scope>
    <source>
        <strain evidence="6">BS5-3</strain>
    </source>
</reference>
<dbReference type="PRINTS" id="PR00033">
    <property type="entry name" value="HTHASNC"/>
</dbReference>
<protein>
    <submittedName>
        <fullName evidence="5">Lrp/AsnC family transcriptional regulator</fullName>
    </submittedName>
</protein>
<dbReference type="InterPro" id="IPR036390">
    <property type="entry name" value="WH_DNA-bd_sf"/>
</dbReference>
<keyword evidence="2" id="KW-0238">DNA-binding</keyword>
<dbReference type="PROSITE" id="PS50956">
    <property type="entry name" value="HTH_ASNC_2"/>
    <property type="match status" value="1"/>
</dbReference>
<evidence type="ECO:0000313" key="5">
    <source>
        <dbReference type="EMBL" id="WZC49091.1"/>
    </source>
</evidence>
<evidence type="ECO:0000259" key="4">
    <source>
        <dbReference type="PROSITE" id="PS50956"/>
    </source>
</evidence>
<dbReference type="Gene3D" id="1.10.10.10">
    <property type="entry name" value="Winged helix-like DNA-binding domain superfamily/Winged helix DNA-binding domain"/>
    <property type="match status" value="1"/>
</dbReference>
<dbReference type="InterPro" id="IPR011008">
    <property type="entry name" value="Dimeric_a/b-barrel"/>
</dbReference>
<dbReference type="SMART" id="SM00344">
    <property type="entry name" value="HTH_ASNC"/>
    <property type="match status" value="1"/>
</dbReference>
<evidence type="ECO:0000313" key="6">
    <source>
        <dbReference type="Proteomes" id="UP001440612"/>
    </source>
</evidence>
<dbReference type="Pfam" id="PF13412">
    <property type="entry name" value="HTH_24"/>
    <property type="match status" value="1"/>
</dbReference>
<dbReference type="PANTHER" id="PTHR30154">
    <property type="entry name" value="LEUCINE-RESPONSIVE REGULATORY PROTEIN"/>
    <property type="match status" value="1"/>
</dbReference>
<feature type="domain" description="HTH asnC-type" evidence="4">
    <location>
        <begin position="4"/>
        <end position="86"/>
    </location>
</feature>
<accession>A0ABZ2V7A7</accession>
<evidence type="ECO:0000256" key="2">
    <source>
        <dbReference type="ARBA" id="ARBA00023125"/>
    </source>
</evidence>
<evidence type="ECO:0000256" key="1">
    <source>
        <dbReference type="ARBA" id="ARBA00023015"/>
    </source>
</evidence>
<dbReference type="Pfam" id="PF01037">
    <property type="entry name" value="AsnC_trans_reg"/>
    <property type="match status" value="1"/>
</dbReference>
<keyword evidence="3" id="KW-0804">Transcription</keyword>
<dbReference type="InterPro" id="IPR019887">
    <property type="entry name" value="Tscrpt_reg_AsnC/Lrp_C"/>
</dbReference>
<dbReference type="SUPFAM" id="SSF46785">
    <property type="entry name" value="Winged helix' DNA-binding domain"/>
    <property type="match status" value="1"/>
</dbReference>